<dbReference type="EMBL" id="JACAZI010000012">
    <property type="protein sequence ID" value="KAF7347535.1"/>
    <property type="molecule type" value="Genomic_DNA"/>
</dbReference>
<sequence>MDSSSSSSPQISAAPETQDEAQDEPAHGYKRTGSSATCNSDTTPFELPEIDSDSSDSDDEERLQAFPAWAQDPVLLQAWKRQSLIDPDDVFGGVDWSSRMDELFRWKGRQTESQVDWGKDALTVEEEREYARIMGYW</sequence>
<feature type="domain" description="Inner centromere protein ARK-binding" evidence="8">
    <location>
        <begin position="49"/>
        <end position="104"/>
    </location>
</feature>
<keyword evidence="10" id="KW-1185">Reference proteome</keyword>
<evidence type="ECO:0000256" key="4">
    <source>
        <dbReference type="ARBA" id="ARBA00022490"/>
    </source>
</evidence>
<accession>A0A8H6XSZ3</accession>
<gene>
    <name evidence="9" type="ORF">MVEN_01509900</name>
</gene>
<name>A0A8H6XSZ3_9AGAR</name>
<evidence type="ECO:0000313" key="10">
    <source>
        <dbReference type="Proteomes" id="UP000620124"/>
    </source>
</evidence>
<dbReference type="Proteomes" id="UP000620124">
    <property type="component" value="Unassembled WGS sequence"/>
</dbReference>
<protein>
    <submittedName>
        <fullName evidence="9">Inner centromere protein-related protein pic1</fullName>
    </submittedName>
</protein>
<keyword evidence="4" id="KW-0963">Cytoplasm</keyword>
<comment type="subcellular location">
    <subcellularLocation>
        <location evidence="2">Cytoplasm</location>
        <location evidence="2">Cytoskeleton</location>
        <location evidence="2">Spindle</location>
    </subcellularLocation>
    <subcellularLocation>
        <location evidence="1">Nucleus</location>
    </subcellularLocation>
</comment>
<dbReference type="OrthoDB" id="6123at2759"/>
<evidence type="ECO:0000256" key="2">
    <source>
        <dbReference type="ARBA" id="ARBA00004186"/>
    </source>
</evidence>
<feature type="compositionally biased region" description="Acidic residues" evidence="7">
    <location>
        <begin position="48"/>
        <end position="61"/>
    </location>
</feature>
<keyword evidence="6" id="KW-0539">Nucleus</keyword>
<dbReference type="AlphaFoldDB" id="A0A8H6XSZ3"/>
<dbReference type="GO" id="GO:0005634">
    <property type="term" value="C:nucleus"/>
    <property type="evidence" value="ECO:0007669"/>
    <property type="project" value="UniProtKB-SubCell"/>
</dbReference>
<evidence type="ECO:0000256" key="6">
    <source>
        <dbReference type="ARBA" id="ARBA00023242"/>
    </source>
</evidence>
<keyword evidence="5" id="KW-0206">Cytoskeleton</keyword>
<comment type="similarity">
    <text evidence="3">Belongs to the INCENP family.</text>
</comment>
<dbReference type="Pfam" id="PF03941">
    <property type="entry name" value="INCENP_ARK-bind"/>
    <property type="match status" value="1"/>
</dbReference>
<organism evidence="9 10">
    <name type="scientific">Mycena venus</name>
    <dbReference type="NCBI Taxonomy" id="2733690"/>
    <lineage>
        <taxon>Eukaryota</taxon>
        <taxon>Fungi</taxon>
        <taxon>Dikarya</taxon>
        <taxon>Basidiomycota</taxon>
        <taxon>Agaricomycotina</taxon>
        <taxon>Agaricomycetes</taxon>
        <taxon>Agaricomycetidae</taxon>
        <taxon>Agaricales</taxon>
        <taxon>Marasmiineae</taxon>
        <taxon>Mycenaceae</taxon>
        <taxon>Mycena</taxon>
    </lineage>
</organism>
<reference evidence="9" key="1">
    <citation type="submission" date="2020-05" db="EMBL/GenBank/DDBJ databases">
        <title>Mycena genomes resolve the evolution of fungal bioluminescence.</title>
        <authorList>
            <person name="Tsai I.J."/>
        </authorList>
    </citation>
    <scope>NUCLEOTIDE SEQUENCE</scope>
    <source>
        <strain evidence="9">CCC161011</strain>
    </source>
</reference>
<evidence type="ECO:0000256" key="3">
    <source>
        <dbReference type="ARBA" id="ARBA00010042"/>
    </source>
</evidence>
<evidence type="ECO:0000256" key="1">
    <source>
        <dbReference type="ARBA" id="ARBA00004123"/>
    </source>
</evidence>
<evidence type="ECO:0000259" key="8">
    <source>
        <dbReference type="Pfam" id="PF03941"/>
    </source>
</evidence>
<comment type="caution">
    <text evidence="9">The sequence shown here is derived from an EMBL/GenBank/DDBJ whole genome shotgun (WGS) entry which is preliminary data.</text>
</comment>
<dbReference type="GO" id="GO:0005819">
    <property type="term" value="C:spindle"/>
    <property type="evidence" value="ECO:0007669"/>
    <property type="project" value="UniProtKB-SubCell"/>
</dbReference>
<evidence type="ECO:0000313" key="9">
    <source>
        <dbReference type="EMBL" id="KAF7347535.1"/>
    </source>
</evidence>
<feature type="region of interest" description="Disordered" evidence="7">
    <location>
        <begin position="1"/>
        <end position="65"/>
    </location>
</feature>
<proteinExistence type="inferred from homology"/>
<feature type="compositionally biased region" description="Polar residues" evidence="7">
    <location>
        <begin position="32"/>
        <end position="43"/>
    </location>
</feature>
<evidence type="ECO:0000256" key="7">
    <source>
        <dbReference type="SAM" id="MobiDB-lite"/>
    </source>
</evidence>
<evidence type="ECO:0000256" key="5">
    <source>
        <dbReference type="ARBA" id="ARBA00023212"/>
    </source>
</evidence>
<dbReference type="InterPro" id="IPR005635">
    <property type="entry name" value="Inner_centromere_prot_ARK-bd"/>
</dbReference>